<evidence type="ECO:0000256" key="1">
    <source>
        <dbReference type="SAM" id="MobiDB-lite"/>
    </source>
</evidence>
<evidence type="ECO:0000313" key="3">
    <source>
        <dbReference type="Proteomes" id="UP001150924"/>
    </source>
</evidence>
<dbReference type="Proteomes" id="UP001150924">
    <property type="component" value="Unassembled WGS sequence"/>
</dbReference>
<organism evidence="2 3">
    <name type="scientific">Nannocystis pusilla</name>
    <dbReference type="NCBI Taxonomy" id="889268"/>
    <lineage>
        <taxon>Bacteria</taxon>
        <taxon>Pseudomonadati</taxon>
        <taxon>Myxococcota</taxon>
        <taxon>Polyangia</taxon>
        <taxon>Nannocystales</taxon>
        <taxon>Nannocystaceae</taxon>
        <taxon>Nannocystis</taxon>
    </lineage>
</organism>
<accession>A0A9X3EM90</accession>
<keyword evidence="3" id="KW-1185">Reference proteome</keyword>
<proteinExistence type="predicted"/>
<dbReference type="EMBL" id="JAPNKE010000002">
    <property type="protein sequence ID" value="MCY1006602.1"/>
    <property type="molecule type" value="Genomic_DNA"/>
</dbReference>
<evidence type="ECO:0000313" key="2">
    <source>
        <dbReference type="EMBL" id="MCY1006602.1"/>
    </source>
</evidence>
<name>A0A9X3EM90_9BACT</name>
<dbReference type="RefSeq" id="WP_267768872.1">
    <property type="nucleotide sequence ID" value="NZ_JAPNKE010000002.1"/>
</dbReference>
<reference evidence="2" key="1">
    <citation type="submission" date="2022-11" db="EMBL/GenBank/DDBJ databases">
        <title>Minimal conservation of predation-associated metabolite biosynthetic gene clusters underscores biosynthetic potential of Myxococcota including descriptions for ten novel species: Archangium lansinium sp. nov., Myxococcus landrumus sp. nov., Nannocystis bai.</title>
        <authorList>
            <person name="Ahearne A."/>
            <person name="Stevens C."/>
            <person name="Phillips K."/>
        </authorList>
    </citation>
    <scope>NUCLEOTIDE SEQUENCE</scope>
    <source>
        <strain evidence="2">Na p29</strain>
    </source>
</reference>
<gene>
    <name evidence="2" type="ORF">OV079_13780</name>
</gene>
<sequence>MIEPAKKMLPKMRRMFCSWTPAIDQLCQVANRISGTTAIDSSSTVHGRRGGSPALKRNTTKASTATTRTSRPRCQASPALAPSSSLAA</sequence>
<dbReference type="AlphaFoldDB" id="A0A9X3EM90"/>
<feature type="compositionally biased region" description="Low complexity" evidence="1">
    <location>
        <begin position="56"/>
        <end position="69"/>
    </location>
</feature>
<protein>
    <submittedName>
        <fullName evidence="2">Uncharacterized protein</fullName>
    </submittedName>
</protein>
<feature type="region of interest" description="Disordered" evidence="1">
    <location>
        <begin position="40"/>
        <end position="88"/>
    </location>
</feature>
<comment type="caution">
    <text evidence="2">The sequence shown here is derived from an EMBL/GenBank/DDBJ whole genome shotgun (WGS) entry which is preliminary data.</text>
</comment>
<feature type="compositionally biased region" description="Low complexity" evidence="1">
    <location>
        <begin position="76"/>
        <end position="88"/>
    </location>
</feature>